<protein>
    <submittedName>
        <fullName evidence="3">BTB domain-containing protein</fullName>
    </submittedName>
</protein>
<dbReference type="InterPro" id="IPR011333">
    <property type="entry name" value="SKP1/BTB/POZ_sf"/>
</dbReference>
<evidence type="ECO:0000313" key="2">
    <source>
        <dbReference type="Proteomes" id="UP000887578"/>
    </source>
</evidence>
<feature type="domain" description="BTB" evidence="1">
    <location>
        <begin position="254"/>
        <end position="317"/>
    </location>
</feature>
<proteinExistence type="predicted"/>
<keyword evidence="2" id="KW-1185">Reference proteome</keyword>
<dbReference type="Proteomes" id="UP000887578">
    <property type="component" value="Unplaced"/>
</dbReference>
<sequence length="365" mass="42488">MDFFIVLKSEAIEKLVHRPTFAKFRLLQLYDTRENFDLEAFDGFIKKNSIVTFCFDFYGVSSTYDKEIAQMEENLCRKYRSQISALTPTPNATVLDAAVAAIIDPLNFQIPIALKWIIKKEDVEKRSFINTASQYLIPSLPGVFLRFSLFKEGDEGDVDKGPEKRVRSNIQYRVHSEKFVRWALGEHVQKGFYISSFTTQTDLLNPEKNFFVDGNLILDITGIISVDREDFKDIERPFIFEFDVEMINADLEERDFSIFVEGKEIKVHKNIMSEVSPVFAAMFQSKMKETIENKMDLIKFDFNTVEFAIELCYGKKILENLDLNFCTELLRFSDKYDIQKVREQIEVEIRPKITCLNVVEIANSF</sequence>
<dbReference type="WBParaSite" id="PDA_v2.g23189.t1">
    <property type="protein sequence ID" value="PDA_v2.g23189.t1"/>
    <property type="gene ID" value="PDA_v2.g23189"/>
</dbReference>
<dbReference type="SUPFAM" id="SSF54695">
    <property type="entry name" value="POZ domain"/>
    <property type="match status" value="1"/>
</dbReference>
<evidence type="ECO:0000259" key="1">
    <source>
        <dbReference type="PROSITE" id="PS50097"/>
    </source>
</evidence>
<dbReference type="Pfam" id="PF00651">
    <property type="entry name" value="BTB"/>
    <property type="match status" value="1"/>
</dbReference>
<name>A0A914PWM0_9BILA</name>
<dbReference type="CDD" id="cd18186">
    <property type="entry name" value="BTB_POZ_ZBTB_KLHL-like"/>
    <property type="match status" value="1"/>
</dbReference>
<dbReference type="AlphaFoldDB" id="A0A914PWM0"/>
<organism evidence="2 3">
    <name type="scientific">Panagrolaimus davidi</name>
    <dbReference type="NCBI Taxonomy" id="227884"/>
    <lineage>
        <taxon>Eukaryota</taxon>
        <taxon>Metazoa</taxon>
        <taxon>Ecdysozoa</taxon>
        <taxon>Nematoda</taxon>
        <taxon>Chromadorea</taxon>
        <taxon>Rhabditida</taxon>
        <taxon>Tylenchina</taxon>
        <taxon>Panagrolaimomorpha</taxon>
        <taxon>Panagrolaimoidea</taxon>
        <taxon>Panagrolaimidae</taxon>
        <taxon>Panagrolaimus</taxon>
    </lineage>
</organism>
<dbReference type="PANTHER" id="PTHR24413">
    <property type="entry name" value="SPECKLE-TYPE POZ PROTEIN"/>
    <property type="match status" value="1"/>
</dbReference>
<dbReference type="SMART" id="SM00225">
    <property type="entry name" value="BTB"/>
    <property type="match status" value="1"/>
</dbReference>
<evidence type="ECO:0000313" key="3">
    <source>
        <dbReference type="WBParaSite" id="PDA_v2.g23189.t1"/>
    </source>
</evidence>
<accession>A0A914PWM0</accession>
<dbReference type="InterPro" id="IPR000210">
    <property type="entry name" value="BTB/POZ_dom"/>
</dbReference>
<reference evidence="3" key="1">
    <citation type="submission" date="2022-11" db="UniProtKB">
        <authorList>
            <consortium name="WormBaseParasite"/>
        </authorList>
    </citation>
    <scope>IDENTIFICATION</scope>
</reference>
<dbReference type="PROSITE" id="PS50097">
    <property type="entry name" value="BTB"/>
    <property type="match status" value="1"/>
</dbReference>
<dbReference type="Gene3D" id="3.30.710.10">
    <property type="entry name" value="Potassium Channel Kv1.1, Chain A"/>
    <property type="match status" value="1"/>
</dbReference>